<dbReference type="Proteomes" id="UP001232493">
    <property type="component" value="Chromosome"/>
</dbReference>
<dbReference type="EMBL" id="CP069362">
    <property type="protein sequence ID" value="WGS65674.1"/>
    <property type="molecule type" value="Genomic_DNA"/>
</dbReference>
<evidence type="ECO:0000313" key="1">
    <source>
        <dbReference type="EMBL" id="WGS65674.1"/>
    </source>
</evidence>
<reference evidence="1 2" key="1">
    <citation type="submission" date="2021-02" db="EMBL/GenBank/DDBJ databases">
        <title>Characterization of Marinitoga sp. nov. str. BP5-C20A.</title>
        <authorList>
            <person name="Erauso G."/>
            <person name="Postec A."/>
        </authorList>
    </citation>
    <scope>NUCLEOTIDE SEQUENCE [LARGE SCALE GENOMIC DNA]</scope>
    <source>
        <strain evidence="1 2">BP5-C20A</strain>
    </source>
</reference>
<keyword evidence="2" id="KW-1185">Reference proteome</keyword>
<name>A0ABY8PSQ6_9BACT</name>
<sequence length="412" mass="48803">MKKLVLSIILIFFIGKAFSHELKYFFKGVEPLNLKPLYTIATDKKYMFYDGSDISEEKNTTIPEDIFSSQSMYWIISEDGNKLYIFENVYTIPIIEFSDLNENKAFVYIINLKNGEMEKRNIERFAPKPFPEGLAVRDIKEKNGKVYFLTNAGITIFDENFKIKDFYIFEDVANDIDNNYENGEIRIPYAHGDKMMIDKNEDIHIIDIIENNNPKIIYQKLSSINKKEDLFGYTIYGVKKEQEIDKELSNTNNLEAFLLTNNEIPYLLIFEENKNNQEYNLYKKIDRIALWKITEDGITEKNKIIDTRYSFRYEQIIPSAQIMDNNLYLLTTNPKIGYTNTGNLCFIKKYEINNMGLIEKKAKIFLNLEGKEPVQSYKIIPAKMKIRKINNMLYYYVYDKFYKRFIIFKEIE</sequence>
<gene>
    <name evidence="1" type="ORF">JRV97_03740</name>
</gene>
<evidence type="ECO:0000313" key="2">
    <source>
        <dbReference type="Proteomes" id="UP001232493"/>
    </source>
</evidence>
<dbReference type="RefSeq" id="WP_281000309.1">
    <property type="nucleotide sequence ID" value="NZ_CP069362.1"/>
</dbReference>
<protein>
    <submittedName>
        <fullName evidence="1">Uncharacterized protein</fullName>
    </submittedName>
</protein>
<accession>A0ABY8PSQ6</accession>
<organism evidence="1 2">
    <name type="scientific">Marinitoga aeolica</name>
    <dbReference type="NCBI Taxonomy" id="2809031"/>
    <lineage>
        <taxon>Bacteria</taxon>
        <taxon>Thermotogati</taxon>
        <taxon>Thermotogota</taxon>
        <taxon>Thermotogae</taxon>
        <taxon>Petrotogales</taxon>
        <taxon>Petrotogaceae</taxon>
        <taxon>Marinitoga</taxon>
    </lineage>
</organism>
<proteinExistence type="predicted"/>